<dbReference type="EMBL" id="CP000934">
    <property type="protein sequence ID" value="ACE83114.1"/>
    <property type="molecule type" value="Genomic_DNA"/>
</dbReference>
<dbReference type="InterPro" id="IPR038765">
    <property type="entry name" value="Papain-like_cys_pep_sf"/>
</dbReference>
<feature type="transmembrane region" description="Helical" evidence="1">
    <location>
        <begin position="131"/>
        <end position="154"/>
    </location>
</feature>
<dbReference type="HOGENOM" id="CLU_012397_0_0_6"/>
<dbReference type="STRING" id="498211.CJA_1176"/>
<dbReference type="RefSeq" id="WP_012486824.1">
    <property type="nucleotide sequence ID" value="NC_010995.1"/>
</dbReference>
<dbReference type="KEGG" id="cja:CJA_1176"/>
<feature type="transmembrane region" description="Helical" evidence="1">
    <location>
        <begin position="166"/>
        <end position="186"/>
    </location>
</feature>
<reference evidence="3 4" key="1">
    <citation type="journal article" date="2008" name="J. Bacteriol.">
        <title>Insights into plant cell wall degradation from the genome sequence of the soil bacterium Cellvibrio japonicus.</title>
        <authorList>
            <person name="Deboy R.T."/>
            <person name="Mongodin E.F."/>
            <person name="Fouts D.E."/>
            <person name="Tailford L.E."/>
            <person name="Khouri H."/>
            <person name="Emerson J.B."/>
            <person name="Mohamoud Y."/>
            <person name="Watkins K."/>
            <person name="Henrissat B."/>
            <person name="Gilbert H.J."/>
            <person name="Nelson K.E."/>
        </authorList>
    </citation>
    <scope>NUCLEOTIDE SEQUENCE [LARGE SCALE GENOMIC DNA]</scope>
    <source>
        <strain evidence="3 4">Ueda107</strain>
    </source>
</reference>
<dbReference type="Gene3D" id="3.10.620.30">
    <property type="match status" value="1"/>
</dbReference>
<evidence type="ECO:0000256" key="1">
    <source>
        <dbReference type="SAM" id="Phobius"/>
    </source>
</evidence>
<dbReference type="PANTHER" id="PTHR42736:SF1">
    <property type="entry name" value="PROTEIN-GLUTAMINE GAMMA-GLUTAMYLTRANSFERASE"/>
    <property type="match status" value="1"/>
</dbReference>
<dbReference type="AlphaFoldDB" id="B3PBW2"/>
<feature type="transmembrane region" description="Helical" evidence="1">
    <location>
        <begin position="15"/>
        <end position="43"/>
    </location>
</feature>
<dbReference type="InterPro" id="IPR052901">
    <property type="entry name" value="Bact_TGase-like"/>
</dbReference>
<feature type="transmembrane region" description="Helical" evidence="1">
    <location>
        <begin position="107"/>
        <end position="125"/>
    </location>
</feature>
<feature type="domain" description="Transglutaminase-like" evidence="2">
    <location>
        <begin position="403"/>
        <end position="474"/>
    </location>
</feature>
<dbReference type="OrthoDB" id="9804872at2"/>
<keyword evidence="1" id="KW-1133">Transmembrane helix</keyword>
<evidence type="ECO:0000313" key="4">
    <source>
        <dbReference type="Proteomes" id="UP000001036"/>
    </source>
</evidence>
<dbReference type="Pfam" id="PF13559">
    <property type="entry name" value="DUF4129"/>
    <property type="match status" value="1"/>
</dbReference>
<dbReference type="Pfam" id="PF01841">
    <property type="entry name" value="Transglut_core"/>
    <property type="match status" value="1"/>
</dbReference>
<accession>B3PBW2</accession>
<keyword evidence="1" id="KW-0472">Membrane</keyword>
<sequence length="651" mass="74227">MNRHRVDYLSRDKLAWLLVTQALVILPLLFFLPGWLLVIWGLVAYWRIQMYLGRWGAPGMVLKGIVIGLCALGIFISFSGRVGTETMVALLLSAFVLKLLEVKSNRDAQWLIMIGFVTTGTQLLFNQSPLAALYSLGCCWLLIASWRAIHLHYAQPMGKGLQRSGAILLHTLPVMLVLFVVIPRLGPLWAIPNQKAAQTGFSDSLEPGDISELVTSQAPAFRVEFEGEPLAPTRLYWRGLVMDHFDGRRWTQRDKFPLATKTLAPNDGKRTNYSIIIEPHGQRWLFGLVTPVRLHTGAHTGWITDNNLLMMRYPIAQRLRYEVSSVLDSAHAGPFNLSPPEQQQHTQFPAGANPRTQALIRDWRRQGADNSAIIERALKLFNQQFRYTLRPPALGQHSVDEFLFDTKQGFCEHFASSFAFMLRSAGIPARIAVGYQGGMWNNLENYLLVRQSDAHAWVEVWSAERGWYMIDPTATVAPNRIEQGINNALPDTELNLVQSPWQHLALLRQLQMQLDAAVYLWHRRVLSYDAKAQEGLLKNLLGGSEPWRITLWLIGLGLVAAGAFAWLMTRRRRWNPLRPETRLIQRLERKLAPRGFTRARDEPLGQFLARVAHAEPPLQQLLQEICRFYEQIAYREQDEYLDALRQAIKKI</sequence>
<dbReference type="SUPFAM" id="SSF54001">
    <property type="entry name" value="Cysteine proteinases"/>
    <property type="match status" value="1"/>
</dbReference>
<keyword evidence="4" id="KW-1185">Reference proteome</keyword>
<feature type="transmembrane region" description="Helical" evidence="1">
    <location>
        <begin position="549"/>
        <end position="568"/>
    </location>
</feature>
<keyword evidence="1" id="KW-0812">Transmembrane</keyword>
<evidence type="ECO:0000313" key="3">
    <source>
        <dbReference type="EMBL" id="ACE83114.1"/>
    </source>
</evidence>
<dbReference type="eggNOG" id="COG1305">
    <property type="taxonomic scope" value="Bacteria"/>
</dbReference>
<dbReference type="InterPro" id="IPR021878">
    <property type="entry name" value="TgpA_N"/>
</dbReference>
<dbReference type="InterPro" id="IPR002931">
    <property type="entry name" value="Transglutaminase-like"/>
</dbReference>
<gene>
    <name evidence="3" type="ordered locus">CJA_1176</name>
</gene>
<feature type="transmembrane region" description="Helical" evidence="1">
    <location>
        <begin position="55"/>
        <end position="76"/>
    </location>
</feature>
<proteinExistence type="predicted"/>
<dbReference type="PANTHER" id="PTHR42736">
    <property type="entry name" value="PROTEIN-GLUTAMINE GAMMA-GLUTAMYLTRANSFERASE"/>
    <property type="match status" value="1"/>
</dbReference>
<protein>
    <submittedName>
        <fullName evidence="3">Transglutaminase-like domain protein</fullName>
    </submittedName>
</protein>
<dbReference type="SMART" id="SM00460">
    <property type="entry name" value="TGc"/>
    <property type="match status" value="1"/>
</dbReference>
<dbReference type="Proteomes" id="UP000001036">
    <property type="component" value="Chromosome"/>
</dbReference>
<dbReference type="InterPro" id="IPR025403">
    <property type="entry name" value="TgpA-like_C"/>
</dbReference>
<evidence type="ECO:0000259" key="2">
    <source>
        <dbReference type="SMART" id="SM00460"/>
    </source>
</evidence>
<name>B3PBW2_CELJU</name>
<dbReference type="Pfam" id="PF11992">
    <property type="entry name" value="TgpA_N"/>
    <property type="match status" value="1"/>
</dbReference>
<organism evidence="3 4">
    <name type="scientific">Cellvibrio japonicus (strain Ueda107)</name>
    <name type="common">Pseudomonas fluorescens subsp. cellulosa</name>
    <dbReference type="NCBI Taxonomy" id="498211"/>
    <lineage>
        <taxon>Bacteria</taxon>
        <taxon>Pseudomonadati</taxon>
        <taxon>Pseudomonadota</taxon>
        <taxon>Gammaproteobacteria</taxon>
        <taxon>Cellvibrionales</taxon>
        <taxon>Cellvibrionaceae</taxon>
        <taxon>Cellvibrio</taxon>
    </lineage>
</organism>